<reference evidence="2 3" key="1">
    <citation type="journal article" date="2024" name="J Genomics">
        <title>Draft genome sequencing and assembly of Favolaschia claudopus CIRM-BRFM 2984 isolated from oak limbs.</title>
        <authorList>
            <person name="Navarro D."/>
            <person name="Drula E."/>
            <person name="Chaduli D."/>
            <person name="Cazenave R."/>
            <person name="Ahrendt S."/>
            <person name="Wang J."/>
            <person name="Lipzen A."/>
            <person name="Daum C."/>
            <person name="Barry K."/>
            <person name="Grigoriev I.V."/>
            <person name="Favel A."/>
            <person name="Rosso M.N."/>
            <person name="Martin F."/>
        </authorList>
    </citation>
    <scope>NUCLEOTIDE SEQUENCE [LARGE SCALE GENOMIC DNA]</scope>
    <source>
        <strain evidence="2 3">CIRM-BRFM 2984</strain>
    </source>
</reference>
<feature type="compositionally biased region" description="Low complexity" evidence="1">
    <location>
        <begin position="125"/>
        <end position="143"/>
    </location>
</feature>
<proteinExistence type="predicted"/>
<evidence type="ECO:0000313" key="2">
    <source>
        <dbReference type="EMBL" id="KAK7012467.1"/>
    </source>
</evidence>
<protein>
    <submittedName>
        <fullName evidence="2">Uncharacterized protein</fullName>
    </submittedName>
</protein>
<feature type="region of interest" description="Disordered" evidence="1">
    <location>
        <begin position="187"/>
        <end position="233"/>
    </location>
</feature>
<accession>A0AAW0AI63</accession>
<feature type="compositionally biased region" description="Basic and acidic residues" evidence="1">
    <location>
        <begin position="216"/>
        <end position="232"/>
    </location>
</feature>
<dbReference type="AlphaFoldDB" id="A0AAW0AI63"/>
<comment type="caution">
    <text evidence="2">The sequence shown here is derived from an EMBL/GenBank/DDBJ whole genome shotgun (WGS) entry which is preliminary data.</text>
</comment>
<organism evidence="2 3">
    <name type="scientific">Favolaschia claudopus</name>
    <dbReference type="NCBI Taxonomy" id="2862362"/>
    <lineage>
        <taxon>Eukaryota</taxon>
        <taxon>Fungi</taxon>
        <taxon>Dikarya</taxon>
        <taxon>Basidiomycota</taxon>
        <taxon>Agaricomycotina</taxon>
        <taxon>Agaricomycetes</taxon>
        <taxon>Agaricomycetidae</taxon>
        <taxon>Agaricales</taxon>
        <taxon>Marasmiineae</taxon>
        <taxon>Mycenaceae</taxon>
        <taxon>Favolaschia</taxon>
    </lineage>
</organism>
<evidence type="ECO:0000256" key="1">
    <source>
        <dbReference type="SAM" id="MobiDB-lite"/>
    </source>
</evidence>
<name>A0AAW0AI63_9AGAR</name>
<dbReference type="EMBL" id="JAWWNJ010000065">
    <property type="protein sequence ID" value="KAK7012467.1"/>
    <property type="molecule type" value="Genomic_DNA"/>
</dbReference>
<feature type="region of interest" description="Disordered" evidence="1">
    <location>
        <begin position="125"/>
        <end position="157"/>
    </location>
</feature>
<feature type="region of interest" description="Disordered" evidence="1">
    <location>
        <begin position="29"/>
        <end position="64"/>
    </location>
</feature>
<keyword evidence="3" id="KW-1185">Reference proteome</keyword>
<sequence length="294" mass="32441">MHDTNPSTFIMHHISNSLSLDPQTTLPAGLHIPPQISPGRTNARTSLPTTSPLRQHPTPSFVSLSSPSPLLAHHPLFLFPILPSPLLSVRLLYLHLIPFSTNSSHPSFTYNYLGTDLVSAQSSTFSLTSSPSSASTPRSPLPKTTKEKEEYETHLTAPERNQRDFNWRKCLVSLWRRGLRVVVGKEGRSGEEVCGGTRKGGRRRGGREVGEEEGREVDGDAKRAGLSRRRDPSVVGGCVHEKLRDIRRTDPPLNTAHLPEAVQMQHKSVDQRDRLRTATASLRNDCAKSLASSS</sequence>
<feature type="compositionally biased region" description="Basic and acidic residues" evidence="1">
    <location>
        <begin position="144"/>
        <end position="153"/>
    </location>
</feature>
<evidence type="ECO:0000313" key="3">
    <source>
        <dbReference type="Proteomes" id="UP001362999"/>
    </source>
</evidence>
<gene>
    <name evidence="2" type="ORF">R3P38DRAFT_3279940</name>
</gene>
<feature type="compositionally biased region" description="Polar residues" evidence="1">
    <location>
        <begin position="38"/>
        <end position="53"/>
    </location>
</feature>
<dbReference type="Proteomes" id="UP001362999">
    <property type="component" value="Unassembled WGS sequence"/>
</dbReference>